<evidence type="ECO:0000313" key="2">
    <source>
        <dbReference type="EMBL" id="SVE07045.1"/>
    </source>
</evidence>
<keyword evidence="1" id="KW-1133">Transmembrane helix</keyword>
<accession>A0A383AIM3</accession>
<sequence>MAELPPIKKPPKQSPKGLNYFFAPTKGKKSRLKWIFENPTNCAATFGGLGFLFGATIEGGGLISSLIWGGVTGILIYFIFRILR</sequence>
<protein>
    <submittedName>
        <fullName evidence="2">Uncharacterized protein</fullName>
    </submittedName>
</protein>
<organism evidence="2">
    <name type="scientific">marine metagenome</name>
    <dbReference type="NCBI Taxonomy" id="408172"/>
    <lineage>
        <taxon>unclassified sequences</taxon>
        <taxon>metagenomes</taxon>
        <taxon>ecological metagenomes</taxon>
    </lineage>
</organism>
<gene>
    <name evidence="2" type="ORF">METZ01_LOCUS459899</name>
</gene>
<proteinExistence type="predicted"/>
<name>A0A383AIM3_9ZZZZ</name>
<feature type="transmembrane region" description="Helical" evidence="1">
    <location>
        <begin position="61"/>
        <end position="80"/>
    </location>
</feature>
<dbReference type="EMBL" id="UINC01192088">
    <property type="protein sequence ID" value="SVE07045.1"/>
    <property type="molecule type" value="Genomic_DNA"/>
</dbReference>
<feature type="transmembrane region" description="Helical" evidence="1">
    <location>
        <begin position="34"/>
        <end position="55"/>
    </location>
</feature>
<keyword evidence="1" id="KW-0812">Transmembrane</keyword>
<evidence type="ECO:0000256" key="1">
    <source>
        <dbReference type="SAM" id="Phobius"/>
    </source>
</evidence>
<keyword evidence="1" id="KW-0472">Membrane</keyword>
<reference evidence="2" key="1">
    <citation type="submission" date="2018-05" db="EMBL/GenBank/DDBJ databases">
        <authorList>
            <person name="Lanie J.A."/>
            <person name="Ng W.-L."/>
            <person name="Kazmierczak K.M."/>
            <person name="Andrzejewski T.M."/>
            <person name="Davidsen T.M."/>
            <person name="Wayne K.J."/>
            <person name="Tettelin H."/>
            <person name="Glass J.I."/>
            <person name="Rusch D."/>
            <person name="Podicherti R."/>
            <person name="Tsui H.-C.T."/>
            <person name="Winkler M.E."/>
        </authorList>
    </citation>
    <scope>NUCLEOTIDE SEQUENCE</scope>
</reference>
<dbReference type="AlphaFoldDB" id="A0A383AIM3"/>